<dbReference type="SMART" id="SM00164">
    <property type="entry name" value="TBC"/>
    <property type="match status" value="1"/>
</dbReference>
<protein>
    <submittedName>
        <fullName evidence="4">TBC1 domain family member 5</fullName>
    </submittedName>
</protein>
<dbReference type="Proteomes" id="UP000198287">
    <property type="component" value="Unassembled WGS sequence"/>
</dbReference>
<dbReference type="AlphaFoldDB" id="A0A226F0B9"/>
<dbReference type="PROSITE" id="PS50086">
    <property type="entry name" value="TBC_RABGAP"/>
    <property type="match status" value="1"/>
</dbReference>
<evidence type="ECO:0000313" key="5">
    <source>
        <dbReference type="Proteomes" id="UP000198287"/>
    </source>
</evidence>
<dbReference type="OrthoDB" id="10263206at2759"/>
<dbReference type="InterPro" id="IPR000195">
    <property type="entry name" value="Rab-GAP-TBC_dom"/>
</dbReference>
<dbReference type="InterPro" id="IPR035969">
    <property type="entry name" value="Rab-GAP_TBC_sf"/>
</dbReference>
<dbReference type="STRING" id="158441.A0A226F0B9"/>
<dbReference type="PANTHER" id="PTHR22957:SF27">
    <property type="entry name" value="TBC1 DOMAIN FAMILY MEMBER 13"/>
    <property type="match status" value="1"/>
</dbReference>
<evidence type="ECO:0000259" key="3">
    <source>
        <dbReference type="PROSITE" id="PS50086"/>
    </source>
</evidence>
<sequence>MSYRERMQRLELLLGEAVINLEQLKELVFHGLPGDGSARPLVWRLLLNYLPASREEWGPFLAKKRTNYGNFVADLLQPCCAAEEAADAAEEADHPLNPNPDSRWQQFFRDNEVLLQIDKDVRRLLPEIAFFQSATKYPCEQIVSGAMARLHERVGYVSLQAGSIVKRGIGLITKTSTGTSSSSSDGGCRPNNKGGESHWEVVERILFVYAKLNPGQSYVQGMNEIMGPLYYVLATDADEEWARWAEADTFYIFTHLMGEVRDFFIRSLDNSTSGIRRMMEILMRRVGGRDTQVARLLAQQEIHPQYYAFRWITLLLSQEFPLPDVLRIWDSLLADRKRFDFLVDLCCAMIIHVRGELLSGDFATNMKLLQNYPPIDVRDILALASTFSEKGVVAE</sequence>
<dbReference type="EMBL" id="LNIX01000001">
    <property type="protein sequence ID" value="OXA62837.1"/>
    <property type="molecule type" value="Genomic_DNA"/>
</dbReference>
<dbReference type="SUPFAM" id="SSF47923">
    <property type="entry name" value="Ypt/Rab-GAP domain of gyp1p"/>
    <property type="match status" value="2"/>
</dbReference>
<dbReference type="PANTHER" id="PTHR22957">
    <property type="entry name" value="TBC1 DOMAIN FAMILY MEMBER GTPASE-ACTIVATING PROTEIN"/>
    <property type="match status" value="1"/>
</dbReference>
<dbReference type="Pfam" id="PF00566">
    <property type="entry name" value="RabGAP-TBC"/>
    <property type="match status" value="1"/>
</dbReference>
<organism evidence="4 5">
    <name type="scientific">Folsomia candida</name>
    <name type="common">Springtail</name>
    <dbReference type="NCBI Taxonomy" id="158441"/>
    <lineage>
        <taxon>Eukaryota</taxon>
        <taxon>Metazoa</taxon>
        <taxon>Ecdysozoa</taxon>
        <taxon>Arthropoda</taxon>
        <taxon>Hexapoda</taxon>
        <taxon>Collembola</taxon>
        <taxon>Entomobryomorpha</taxon>
        <taxon>Isotomoidea</taxon>
        <taxon>Isotomidae</taxon>
        <taxon>Proisotominae</taxon>
        <taxon>Folsomia</taxon>
    </lineage>
</organism>
<evidence type="ECO:0000313" key="4">
    <source>
        <dbReference type="EMBL" id="OXA62837.1"/>
    </source>
</evidence>
<comment type="caution">
    <text evidence="4">The sequence shown here is derived from an EMBL/GenBank/DDBJ whole genome shotgun (WGS) entry which is preliminary data.</text>
</comment>
<reference evidence="4 5" key="1">
    <citation type="submission" date="2015-12" db="EMBL/GenBank/DDBJ databases">
        <title>The genome of Folsomia candida.</title>
        <authorList>
            <person name="Faddeeva A."/>
            <person name="Derks M.F."/>
            <person name="Anvar Y."/>
            <person name="Smit S."/>
            <person name="Van Straalen N."/>
            <person name="Roelofs D."/>
        </authorList>
    </citation>
    <scope>NUCLEOTIDE SEQUENCE [LARGE SCALE GENOMIC DNA]</scope>
    <source>
        <strain evidence="4 5">VU population</strain>
        <tissue evidence="4">Whole body</tissue>
    </source>
</reference>
<dbReference type="GO" id="GO:0005096">
    <property type="term" value="F:GTPase activator activity"/>
    <property type="evidence" value="ECO:0007669"/>
    <property type="project" value="UniProtKB-KW"/>
</dbReference>
<gene>
    <name evidence="4" type="ORF">Fcan01_04013</name>
</gene>
<evidence type="ECO:0000256" key="1">
    <source>
        <dbReference type="ARBA" id="ARBA00022468"/>
    </source>
</evidence>
<proteinExistence type="predicted"/>
<dbReference type="OMA" id="TEFPCEE"/>
<dbReference type="GO" id="GO:0006886">
    <property type="term" value="P:intracellular protein transport"/>
    <property type="evidence" value="ECO:0007669"/>
    <property type="project" value="TreeGrafter"/>
</dbReference>
<dbReference type="FunFam" id="1.10.472.80:FF:000009">
    <property type="entry name" value="TBC1 domain family member 13"/>
    <property type="match status" value="1"/>
</dbReference>
<keyword evidence="5" id="KW-1185">Reference proteome</keyword>
<name>A0A226F0B9_FOLCA</name>
<keyword evidence="1" id="KW-0343">GTPase activation</keyword>
<evidence type="ECO:0000256" key="2">
    <source>
        <dbReference type="SAM" id="MobiDB-lite"/>
    </source>
</evidence>
<dbReference type="Gene3D" id="1.10.8.270">
    <property type="entry name" value="putative rabgap domain of human tbc1 domain family member 14 like domains"/>
    <property type="match status" value="1"/>
</dbReference>
<feature type="domain" description="Rab-GAP TBC" evidence="3">
    <location>
        <begin position="33"/>
        <end position="336"/>
    </location>
</feature>
<feature type="compositionally biased region" description="Low complexity" evidence="2">
    <location>
        <begin position="175"/>
        <end position="187"/>
    </location>
</feature>
<feature type="region of interest" description="Disordered" evidence="2">
    <location>
        <begin position="175"/>
        <end position="194"/>
    </location>
</feature>
<dbReference type="Gene3D" id="1.10.10.750">
    <property type="entry name" value="Ypt/Rab-GAP domain of gyp1p, domain 1"/>
    <property type="match status" value="1"/>
</dbReference>
<accession>A0A226F0B9</accession>
<dbReference type="Gene3D" id="1.10.472.80">
    <property type="entry name" value="Ypt/Rab-GAP domain of gyp1p, domain 3"/>
    <property type="match status" value="1"/>
</dbReference>